<protein>
    <submittedName>
        <fullName evidence="1">Uncharacterized protein</fullName>
    </submittedName>
</protein>
<accession>A0A7W9NI11</accession>
<dbReference type="RefSeq" id="WP_246488625.1">
    <property type="nucleotide sequence ID" value="NZ_BAAAWY010000001.1"/>
</dbReference>
<evidence type="ECO:0000313" key="2">
    <source>
        <dbReference type="Proteomes" id="UP000585638"/>
    </source>
</evidence>
<proteinExistence type="predicted"/>
<sequence length="49" mass="5120">MTVETRAFRRLAARAATEVFAPAVVVVEISFLVGLHAGNTMAPVCSGVC</sequence>
<dbReference type="EMBL" id="JACHIR010000001">
    <property type="protein sequence ID" value="MBB5892806.1"/>
    <property type="molecule type" value="Genomic_DNA"/>
</dbReference>
<organism evidence="1 2">
    <name type="scientific">Kutzneria kofuensis</name>
    <dbReference type="NCBI Taxonomy" id="103725"/>
    <lineage>
        <taxon>Bacteria</taxon>
        <taxon>Bacillati</taxon>
        <taxon>Actinomycetota</taxon>
        <taxon>Actinomycetes</taxon>
        <taxon>Pseudonocardiales</taxon>
        <taxon>Pseudonocardiaceae</taxon>
        <taxon>Kutzneria</taxon>
    </lineage>
</organism>
<name>A0A7W9NI11_9PSEU</name>
<dbReference type="Proteomes" id="UP000585638">
    <property type="component" value="Unassembled WGS sequence"/>
</dbReference>
<reference evidence="1 2" key="1">
    <citation type="submission" date="2020-08" db="EMBL/GenBank/DDBJ databases">
        <title>Sequencing the genomes of 1000 actinobacteria strains.</title>
        <authorList>
            <person name="Klenk H.-P."/>
        </authorList>
    </citation>
    <scope>NUCLEOTIDE SEQUENCE [LARGE SCALE GENOMIC DNA]</scope>
    <source>
        <strain evidence="1 2">DSM 43851</strain>
    </source>
</reference>
<keyword evidence="2" id="KW-1185">Reference proteome</keyword>
<dbReference type="AlphaFoldDB" id="A0A7W9NI11"/>
<evidence type="ECO:0000313" key="1">
    <source>
        <dbReference type="EMBL" id="MBB5892806.1"/>
    </source>
</evidence>
<comment type="caution">
    <text evidence="1">The sequence shown here is derived from an EMBL/GenBank/DDBJ whole genome shotgun (WGS) entry which is preliminary data.</text>
</comment>
<gene>
    <name evidence="1" type="ORF">BJ998_004002</name>
</gene>